<keyword evidence="6" id="KW-0804">Transcription</keyword>
<evidence type="ECO:0000259" key="9">
    <source>
        <dbReference type="PROSITE" id="PS50048"/>
    </source>
</evidence>
<evidence type="ECO:0000256" key="1">
    <source>
        <dbReference type="ARBA" id="ARBA00004123"/>
    </source>
</evidence>
<comment type="subcellular location">
    <subcellularLocation>
        <location evidence="1">Nucleus</location>
    </subcellularLocation>
</comment>
<keyword evidence="3" id="KW-0862">Zinc</keyword>
<keyword evidence="11" id="KW-1185">Reference proteome</keyword>
<feature type="domain" description="Zn(2)-C6 fungal-type" evidence="9">
    <location>
        <begin position="23"/>
        <end position="53"/>
    </location>
</feature>
<gene>
    <name evidence="10" type="ORF">CI238_02846</name>
</gene>
<dbReference type="SMART" id="SM00066">
    <property type="entry name" value="GAL4"/>
    <property type="match status" value="1"/>
</dbReference>
<keyword evidence="8" id="KW-1133">Transmembrane helix</keyword>
<dbReference type="SMART" id="SM00906">
    <property type="entry name" value="Fungal_trans"/>
    <property type="match status" value="1"/>
</dbReference>
<evidence type="ECO:0000256" key="2">
    <source>
        <dbReference type="ARBA" id="ARBA00022723"/>
    </source>
</evidence>
<dbReference type="PANTHER" id="PTHR47782:SF12">
    <property type="entry name" value="ZN(II)2CYS6 TRANSCRIPTION FACTOR (EUROFUNG)"/>
    <property type="match status" value="1"/>
</dbReference>
<organism evidence="10 11">
    <name type="scientific">Colletotrichum incanum</name>
    <name type="common">Soybean anthracnose fungus</name>
    <dbReference type="NCBI Taxonomy" id="1573173"/>
    <lineage>
        <taxon>Eukaryota</taxon>
        <taxon>Fungi</taxon>
        <taxon>Dikarya</taxon>
        <taxon>Ascomycota</taxon>
        <taxon>Pezizomycotina</taxon>
        <taxon>Sordariomycetes</taxon>
        <taxon>Hypocreomycetidae</taxon>
        <taxon>Glomerellales</taxon>
        <taxon>Glomerellaceae</taxon>
        <taxon>Colletotrichum</taxon>
        <taxon>Colletotrichum spaethianum species complex</taxon>
    </lineage>
</organism>
<keyword evidence="2" id="KW-0479">Metal-binding</keyword>
<reference evidence="10 11" key="1">
    <citation type="submission" date="2015-06" db="EMBL/GenBank/DDBJ databases">
        <title>Survival trade-offs in plant roots during colonization by closely related pathogenic and mutualistic fungi.</title>
        <authorList>
            <person name="Hacquard S."/>
            <person name="Kracher B."/>
            <person name="Hiruma K."/>
            <person name="Weinman A."/>
            <person name="Muench P."/>
            <person name="Garrido Oter R."/>
            <person name="Ver Loren van Themaat E."/>
            <person name="Dallerey J.-F."/>
            <person name="Damm U."/>
            <person name="Henrissat B."/>
            <person name="Lespinet O."/>
            <person name="Thon M."/>
            <person name="Kemen E."/>
            <person name="McHardy A.C."/>
            <person name="Schulze-Lefert P."/>
            <person name="O'Connell R.J."/>
        </authorList>
    </citation>
    <scope>NUCLEOTIDE SEQUENCE [LARGE SCALE GENOMIC DNA]</scope>
    <source>
        <strain evidence="10 11">MAFF 238704</strain>
    </source>
</reference>
<name>A0A161W688_COLIC</name>
<accession>A0A161W688</accession>
<dbReference type="GO" id="GO:0005634">
    <property type="term" value="C:nucleus"/>
    <property type="evidence" value="ECO:0007669"/>
    <property type="project" value="UniProtKB-SubCell"/>
</dbReference>
<dbReference type="AlphaFoldDB" id="A0A161W688"/>
<evidence type="ECO:0000256" key="7">
    <source>
        <dbReference type="ARBA" id="ARBA00023242"/>
    </source>
</evidence>
<dbReference type="InterPro" id="IPR052202">
    <property type="entry name" value="Yeast_MetPath_Reg"/>
</dbReference>
<dbReference type="InterPro" id="IPR036864">
    <property type="entry name" value="Zn2-C6_fun-type_DNA-bd_sf"/>
</dbReference>
<dbReference type="GO" id="GO:0045944">
    <property type="term" value="P:positive regulation of transcription by RNA polymerase II"/>
    <property type="evidence" value="ECO:0007669"/>
    <property type="project" value="TreeGrafter"/>
</dbReference>
<sequence length="647" mass="71701">MNSQRAGTHQSKRPRLGERTMLACIGCKQKKLKCDGQSPKCQNCVRTGRDCLVEDPSTGLHRPRDYMKSLEARVAYLEGLLQQARPEVALDHLGLNQGRDSEPDLPHTGSARPIPMMNMTSALPNHPENSSFDDLELSRALRVPSIDAEDHHVDLLSSEVALLCLSAAGREPHYFGPSSAVSFSRIVGATMGLTSRAGSSQDSQAGRGKTFGTEVYAIGSLVLGQSHYDAAEAYYSMALNHISAVLDLDNLASIQAILSCAVYSIRSPVGVSLWKVSGMAIRHCVELGYHRSAERYHKNTDALTKEMSKRCFWVAYDIDRVVAFTLGRPVGIPDDSIDVEMPLDIDDENITSGGWMSTPRASPTDPPTLMTGFIHAIKLRRLWTKISDNLYPPTTRQCVCGQRATVEGLRQELDEWRENTPDLLDYSRSHPLSVFTSRSWFQLAYDHSILLLYRHHMVGSSGSHTTPDSTGNATVADADTTERALEECALRAREMCMLYRRVYQSSSVQFTWGSLHILFLGGLTYLYCLWRSKRVRDSTRQADVVATCMACTTVLIIIAERWNLATSYRDIFEALSQRTIDMICNDGYKPGSMSITGVVPGPSLNAQPQMGAGAPPSMQDWIMGLDDLTIPQESEWLVQELLQGVRT</sequence>
<dbReference type="PANTHER" id="PTHR47782">
    <property type="entry name" value="ZN(II)2CYS6 TRANSCRIPTION FACTOR (EUROFUNG)-RELATED"/>
    <property type="match status" value="1"/>
</dbReference>
<dbReference type="GO" id="GO:0000981">
    <property type="term" value="F:DNA-binding transcription factor activity, RNA polymerase II-specific"/>
    <property type="evidence" value="ECO:0007669"/>
    <property type="project" value="InterPro"/>
</dbReference>
<comment type="caution">
    <text evidence="10">The sequence shown here is derived from an EMBL/GenBank/DDBJ whole genome shotgun (WGS) entry which is preliminary data.</text>
</comment>
<feature type="transmembrane region" description="Helical" evidence="8">
    <location>
        <begin position="510"/>
        <end position="530"/>
    </location>
</feature>
<evidence type="ECO:0000256" key="4">
    <source>
        <dbReference type="ARBA" id="ARBA00023015"/>
    </source>
</evidence>
<protein>
    <submittedName>
        <fullName evidence="10">Fungal specific transcription factor</fullName>
    </submittedName>
</protein>
<dbReference type="GO" id="GO:0008270">
    <property type="term" value="F:zinc ion binding"/>
    <property type="evidence" value="ECO:0007669"/>
    <property type="project" value="InterPro"/>
</dbReference>
<keyword evidence="4" id="KW-0805">Transcription regulation</keyword>
<dbReference type="EMBL" id="LFIW01001380">
    <property type="protein sequence ID" value="KZL82605.1"/>
    <property type="molecule type" value="Genomic_DNA"/>
</dbReference>
<keyword evidence="7" id="KW-0539">Nucleus</keyword>
<dbReference type="GO" id="GO:0043565">
    <property type="term" value="F:sequence-specific DNA binding"/>
    <property type="evidence" value="ECO:0007669"/>
    <property type="project" value="TreeGrafter"/>
</dbReference>
<dbReference type="PROSITE" id="PS50048">
    <property type="entry name" value="ZN2_CY6_FUNGAL_2"/>
    <property type="match status" value="1"/>
</dbReference>
<proteinExistence type="predicted"/>
<keyword evidence="5" id="KW-0238">DNA-binding</keyword>
<dbReference type="InterPro" id="IPR007219">
    <property type="entry name" value="XnlR_reg_dom"/>
</dbReference>
<dbReference type="CDD" id="cd14723">
    <property type="entry name" value="ZIP_Ppr1"/>
    <property type="match status" value="1"/>
</dbReference>
<evidence type="ECO:0000256" key="5">
    <source>
        <dbReference type="ARBA" id="ARBA00023125"/>
    </source>
</evidence>
<dbReference type="GO" id="GO:0006351">
    <property type="term" value="P:DNA-templated transcription"/>
    <property type="evidence" value="ECO:0007669"/>
    <property type="project" value="InterPro"/>
</dbReference>
<dbReference type="CDD" id="cd00067">
    <property type="entry name" value="GAL4"/>
    <property type="match status" value="1"/>
</dbReference>
<dbReference type="Pfam" id="PF00172">
    <property type="entry name" value="Zn_clus"/>
    <property type="match status" value="1"/>
</dbReference>
<dbReference type="Gene3D" id="4.10.240.10">
    <property type="entry name" value="Zn(2)-C6 fungal-type DNA-binding domain"/>
    <property type="match status" value="1"/>
</dbReference>
<keyword evidence="8" id="KW-0472">Membrane</keyword>
<evidence type="ECO:0000313" key="11">
    <source>
        <dbReference type="Proteomes" id="UP000076584"/>
    </source>
</evidence>
<dbReference type="Pfam" id="PF04082">
    <property type="entry name" value="Fungal_trans"/>
    <property type="match status" value="1"/>
</dbReference>
<dbReference type="CDD" id="cd12148">
    <property type="entry name" value="fungal_TF_MHR"/>
    <property type="match status" value="1"/>
</dbReference>
<evidence type="ECO:0000256" key="8">
    <source>
        <dbReference type="SAM" id="Phobius"/>
    </source>
</evidence>
<dbReference type="SUPFAM" id="SSF57701">
    <property type="entry name" value="Zn2/Cys6 DNA-binding domain"/>
    <property type="match status" value="1"/>
</dbReference>
<dbReference type="PROSITE" id="PS00463">
    <property type="entry name" value="ZN2_CY6_FUNGAL_1"/>
    <property type="match status" value="1"/>
</dbReference>
<evidence type="ECO:0000256" key="6">
    <source>
        <dbReference type="ARBA" id="ARBA00023163"/>
    </source>
</evidence>
<dbReference type="InterPro" id="IPR001138">
    <property type="entry name" value="Zn2Cys6_DnaBD"/>
</dbReference>
<keyword evidence="8" id="KW-0812">Transmembrane</keyword>
<evidence type="ECO:0000313" key="10">
    <source>
        <dbReference type="EMBL" id="KZL82605.1"/>
    </source>
</evidence>
<dbReference type="Proteomes" id="UP000076584">
    <property type="component" value="Unassembled WGS sequence"/>
</dbReference>
<evidence type="ECO:0000256" key="3">
    <source>
        <dbReference type="ARBA" id="ARBA00022833"/>
    </source>
</evidence>